<dbReference type="AlphaFoldDB" id="A0A831A5L2"/>
<dbReference type="Pfam" id="PF26362">
    <property type="entry name" value="DUF8093"/>
    <property type="match status" value="1"/>
</dbReference>
<comment type="caution">
    <text evidence="2">The sequence shown here is derived from an EMBL/GenBank/DDBJ whole genome shotgun (WGS) entry which is preliminary data.</text>
</comment>
<reference evidence="2 3" key="1">
    <citation type="submission" date="2012-11" db="EMBL/GenBank/DDBJ databases">
        <authorList>
            <person name="Linke B."/>
        </authorList>
    </citation>
    <scope>NUCLEOTIDE SEQUENCE [LARGE SCALE GENOMIC DNA]</scope>
    <source>
        <strain evidence="3">CFBP 1232</strain>
    </source>
</reference>
<dbReference type="InterPro" id="IPR058406">
    <property type="entry name" value="DUF8093"/>
</dbReference>
<accession>A0A831A5L2</accession>
<sequence length="100" mass="11481">MKLIFFSFENTEPENFSRIISPANVRSELDRSYLFGGAAQMSICSRYNIMRKRQSGRDVPGFAENAGVKRQVFDEIDRGSLLAIDEVFAVWSPLKHPFLY</sequence>
<name>A0A831A5L2_ERWAM</name>
<reference evidence="2 3" key="2">
    <citation type="submission" date="2013-04" db="EMBL/GenBank/DDBJ databases">
        <title>Comparative genomics of 12 strains of Erwinia amylovora identifies a pan-genome with a large conserved core and provides insights into host specificity.</title>
        <authorList>
            <person name="Mann R.A."/>
            <person name="Smits T.H.M."/>
            <person name="Buehlmann A."/>
            <person name="Blom J."/>
            <person name="Goesmann A."/>
            <person name="Frey J.E."/>
            <person name="Plummer K.M."/>
            <person name="Beer S.V."/>
            <person name="Luck J."/>
            <person name="Duffy B."/>
            <person name="Rodoni B."/>
        </authorList>
    </citation>
    <scope>NUCLEOTIDE SEQUENCE [LARGE SCALE GENOMIC DNA]</scope>
    <source>
        <strain evidence="3">CFBP 1232</strain>
    </source>
</reference>
<proteinExistence type="predicted"/>
<evidence type="ECO:0000313" key="3">
    <source>
        <dbReference type="Proteomes" id="UP000013111"/>
    </source>
</evidence>
<evidence type="ECO:0000259" key="1">
    <source>
        <dbReference type="Pfam" id="PF26362"/>
    </source>
</evidence>
<protein>
    <recommendedName>
        <fullName evidence="1">DUF8093 domain-containing protein</fullName>
    </recommendedName>
</protein>
<feature type="domain" description="DUF8093" evidence="1">
    <location>
        <begin position="1"/>
        <end position="98"/>
    </location>
</feature>
<gene>
    <name evidence="2" type="ORF">BN437_3690</name>
</gene>
<evidence type="ECO:0000313" key="2">
    <source>
        <dbReference type="EMBL" id="CCO95589.1"/>
    </source>
</evidence>
<dbReference type="EMBL" id="CAPB01000041">
    <property type="protein sequence ID" value="CCO95589.1"/>
    <property type="molecule type" value="Genomic_DNA"/>
</dbReference>
<organism evidence="2 3">
    <name type="scientific">Erwinia amylovora NBRC 12687 = CFBP 1232</name>
    <dbReference type="NCBI Taxonomy" id="1219359"/>
    <lineage>
        <taxon>Bacteria</taxon>
        <taxon>Pseudomonadati</taxon>
        <taxon>Pseudomonadota</taxon>
        <taxon>Gammaproteobacteria</taxon>
        <taxon>Enterobacterales</taxon>
        <taxon>Erwiniaceae</taxon>
        <taxon>Erwinia</taxon>
    </lineage>
</organism>
<dbReference type="Proteomes" id="UP000013111">
    <property type="component" value="Unassembled WGS sequence"/>
</dbReference>